<evidence type="ECO:0000259" key="2">
    <source>
        <dbReference type="Pfam" id="PF00266"/>
    </source>
</evidence>
<keyword evidence="3" id="KW-0808">Transferase</keyword>
<dbReference type="Pfam" id="PF00266">
    <property type="entry name" value="Aminotran_5"/>
    <property type="match status" value="1"/>
</dbReference>
<dbReference type="InterPro" id="IPR000192">
    <property type="entry name" value="Aminotrans_V_dom"/>
</dbReference>
<dbReference type="EMBL" id="JAGQHR010000599">
    <property type="protein sequence ID" value="MCA9729183.1"/>
    <property type="molecule type" value="Genomic_DNA"/>
</dbReference>
<organism evidence="3 4">
    <name type="scientific">Eiseniibacteriota bacterium</name>
    <dbReference type="NCBI Taxonomy" id="2212470"/>
    <lineage>
        <taxon>Bacteria</taxon>
        <taxon>Candidatus Eiseniibacteriota</taxon>
    </lineage>
</organism>
<dbReference type="InterPro" id="IPR010111">
    <property type="entry name" value="Kynureninase"/>
</dbReference>
<dbReference type="GO" id="GO:0019441">
    <property type="term" value="P:L-tryptophan catabolic process to kynurenine"/>
    <property type="evidence" value="ECO:0007669"/>
    <property type="project" value="TreeGrafter"/>
</dbReference>
<reference evidence="3" key="2">
    <citation type="journal article" date="2021" name="Microbiome">
        <title>Successional dynamics and alternative stable states in a saline activated sludge microbial community over 9 years.</title>
        <authorList>
            <person name="Wang Y."/>
            <person name="Ye J."/>
            <person name="Ju F."/>
            <person name="Liu L."/>
            <person name="Boyd J.A."/>
            <person name="Deng Y."/>
            <person name="Parks D.H."/>
            <person name="Jiang X."/>
            <person name="Yin X."/>
            <person name="Woodcroft B.J."/>
            <person name="Tyson G.W."/>
            <person name="Hugenholtz P."/>
            <person name="Polz M.F."/>
            <person name="Zhang T."/>
        </authorList>
    </citation>
    <scope>NUCLEOTIDE SEQUENCE</scope>
    <source>
        <strain evidence="3">HKST-UBA01</strain>
    </source>
</reference>
<feature type="domain" description="Aminotransferase class V" evidence="2">
    <location>
        <begin position="65"/>
        <end position="184"/>
    </location>
</feature>
<evidence type="ECO:0000313" key="3">
    <source>
        <dbReference type="EMBL" id="MCA9729183.1"/>
    </source>
</evidence>
<dbReference type="GO" id="GO:0008483">
    <property type="term" value="F:transaminase activity"/>
    <property type="evidence" value="ECO:0007669"/>
    <property type="project" value="UniProtKB-KW"/>
</dbReference>
<evidence type="ECO:0000256" key="1">
    <source>
        <dbReference type="ARBA" id="ARBA00022898"/>
    </source>
</evidence>
<dbReference type="GO" id="GO:0005737">
    <property type="term" value="C:cytoplasm"/>
    <property type="evidence" value="ECO:0007669"/>
    <property type="project" value="InterPro"/>
</dbReference>
<dbReference type="SUPFAM" id="SSF53383">
    <property type="entry name" value="PLP-dependent transferases"/>
    <property type="match status" value="1"/>
</dbReference>
<dbReference type="InterPro" id="IPR015424">
    <property type="entry name" value="PyrdxlP-dep_Trfase"/>
</dbReference>
<dbReference type="Proteomes" id="UP000697710">
    <property type="component" value="Unassembled WGS sequence"/>
</dbReference>
<reference evidence="3" key="1">
    <citation type="submission" date="2020-04" db="EMBL/GenBank/DDBJ databases">
        <authorList>
            <person name="Zhang T."/>
        </authorList>
    </citation>
    <scope>NUCLEOTIDE SEQUENCE</scope>
    <source>
        <strain evidence="3">HKST-UBA01</strain>
    </source>
</reference>
<dbReference type="GO" id="GO:0030429">
    <property type="term" value="F:kynureninase activity"/>
    <property type="evidence" value="ECO:0007669"/>
    <property type="project" value="InterPro"/>
</dbReference>
<keyword evidence="1" id="KW-0663">Pyridoxal phosphate</keyword>
<dbReference type="GO" id="GO:0030170">
    <property type="term" value="F:pyridoxal phosphate binding"/>
    <property type="evidence" value="ECO:0007669"/>
    <property type="project" value="InterPro"/>
</dbReference>
<dbReference type="GO" id="GO:0009435">
    <property type="term" value="P:NAD+ biosynthetic process"/>
    <property type="evidence" value="ECO:0007669"/>
    <property type="project" value="InterPro"/>
</dbReference>
<keyword evidence="3" id="KW-0032">Aminotransferase</keyword>
<accession>A0A956M1Q0</accession>
<dbReference type="GO" id="GO:0043420">
    <property type="term" value="P:anthranilate metabolic process"/>
    <property type="evidence" value="ECO:0007669"/>
    <property type="project" value="TreeGrafter"/>
</dbReference>
<protein>
    <submittedName>
        <fullName evidence="3">Aminotransferase class V-fold PLP-dependent enzyme</fullName>
    </submittedName>
</protein>
<comment type="caution">
    <text evidence="3">The sequence shown here is derived from an EMBL/GenBank/DDBJ whole genome shotgun (WGS) entry which is preliminary data.</text>
</comment>
<sequence length="184" mass="20369">MSDPLLRYRSEFPILETCTYLVSHSLGALPARGRAGLNHFAREWDELGVRAWRESWWNLGSELGDRVAGLLGASPGTVVMQPNVTLASAVFLSSVDFSPERPKLVTTELDFPSLLYLYDRAPFPNMEVVRVPSDDGLQIDPGRLLDAIDTRTRVVAICHVLFRSAAIQDVRAVVEKAHRVGALV</sequence>
<feature type="non-terminal residue" evidence="3">
    <location>
        <position position="184"/>
    </location>
</feature>
<dbReference type="InterPro" id="IPR015421">
    <property type="entry name" value="PyrdxlP-dep_Trfase_major"/>
</dbReference>
<gene>
    <name evidence="3" type="ORF">KC729_15955</name>
</gene>
<dbReference type="AlphaFoldDB" id="A0A956M1Q0"/>
<evidence type="ECO:0000313" key="4">
    <source>
        <dbReference type="Proteomes" id="UP000697710"/>
    </source>
</evidence>
<proteinExistence type="predicted"/>
<name>A0A956M1Q0_UNCEI</name>
<dbReference type="Gene3D" id="3.40.640.10">
    <property type="entry name" value="Type I PLP-dependent aspartate aminotransferase-like (Major domain)"/>
    <property type="match status" value="1"/>
</dbReference>
<dbReference type="PANTHER" id="PTHR14084:SF0">
    <property type="entry name" value="KYNURENINASE"/>
    <property type="match status" value="1"/>
</dbReference>
<dbReference type="PANTHER" id="PTHR14084">
    <property type="entry name" value="KYNURENINASE"/>
    <property type="match status" value="1"/>
</dbReference>